<gene>
    <name evidence="2" type="ORF">CIK64_15360</name>
</gene>
<name>A0A2A3Z1W5_BREAU</name>
<evidence type="ECO:0000313" key="3">
    <source>
        <dbReference type="Proteomes" id="UP000217564"/>
    </source>
</evidence>
<dbReference type="InterPro" id="IPR037401">
    <property type="entry name" value="SnoaL-like"/>
</dbReference>
<reference evidence="2 3" key="1">
    <citation type="journal article" date="2017" name="Elife">
        <title>Extensive horizontal gene transfer in cheese-associated bacteria.</title>
        <authorList>
            <person name="Bonham K.S."/>
            <person name="Wolfe B.E."/>
            <person name="Dutton R.J."/>
        </authorList>
    </citation>
    <scope>NUCLEOTIDE SEQUENCE [LARGE SCALE GENOMIC DNA]</scope>
    <source>
        <strain evidence="2 3">947_7</strain>
    </source>
</reference>
<comment type="caution">
    <text evidence="2">The sequence shown here is derived from an EMBL/GenBank/DDBJ whole genome shotgun (WGS) entry which is preliminary data.</text>
</comment>
<feature type="domain" description="SnoaL-like" evidence="1">
    <location>
        <begin position="17"/>
        <end position="138"/>
    </location>
</feature>
<accession>A0A2A3Z1W5</accession>
<evidence type="ECO:0000313" key="2">
    <source>
        <dbReference type="EMBL" id="PCC45511.1"/>
    </source>
</evidence>
<evidence type="ECO:0000259" key="1">
    <source>
        <dbReference type="Pfam" id="PF13577"/>
    </source>
</evidence>
<proteinExistence type="predicted"/>
<organism evidence="2 3">
    <name type="scientific">Brevibacterium aurantiacum</name>
    <dbReference type="NCBI Taxonomy" id="273384"/>
    <lineage>
        <taxon>Bacteria</taxon>
        <taxon>Bacillati</taxon>
        <taxon>Actinomycetota</taxon>
        <taxon>Actinomycetes</taxon>
        <taxon>Micrococcales</taxon>
        <taxon>Brevibacteriaceae</taxon>
        <taxon>Brevibacterium</taxon>
    </lineage>
</organism>
<dbReference type="SUPFAM" id="SSF54427">
    <property type="entry name" value="NTF2-like"/>
    <property type="match status" value="1"/>
</dbReference>
<dbReference type="EMBL" id="NRGP01000023">
    <property type="protein sequence ID" value="PCC45511.1"/>
    <property type="molecule type" value="Genomic_DNA"/>
</dbReference>
<dbReference type="InterPro" id="IPR032710">
    <property type="entry name" value="NTF2-like_dom_sf"/>
</dbReference>
<dbReference type="Gene3D" id="3.10.450.50">
    <property type="match status" value="1"/>
</dbReference>
<protein>
    <recommendedName>
        <fullName evidence="1">SnoaL-like domain-containing protein</fullName>
    </recommendedName>
</protein>
<dbReference type="AlphaFoldDB" id="A0A2A3Z1W5"/>
<sequence length="144" mass="16105">MADVQKMSSQSSDLQASDIYQFYARQTHLIDSGRHADWASTFLDEGEFHSPTYPEPAIGKDALVGISQAFAETALAANEVRRHIMTNIWIRQTNAGLCKVECVLLVTATSSDCTRVLRTMNITDDLAYQSGFWKVNYRVVRATP</sequence>
<dbReference type="CDD" id="cd00531">
    <property type="entry name" value="NTF2_like"/>
    <property type="match status" value="1"/>
</dbReference>
<dbReference type="Proteomes" id="UP000217564">
    <property type="component" value="Unassembled WGS sequence"/>
</dbReference>
<dbReference type="Pfam" id="PF13577">
    <property type="entry name" value="SnoaL_4"/>
    <property type="match status" value="1"/>
</dbReference>